<dbReference type="Proteomes" id="UP001497480">
    <property type="component" value="Unassembled WGS sequence"/>
</dbReference>
<evidence type="ECO:0000313" key="9">
    <source>
        <dbReference type="EMBL" id="CAL0313824.1"/>
    </source>
</evidence>
<keyword evidence="10" id="KW-1185">Reference proteome</keyword>
<comment type="caution">
    <text evidence="9">The sequence shown here is derived from an EMBL/GenBank/DDBJ whole genome shotgun (WGS) entry which is preliminary data.</text>
</comment>
<dbReference type="CDD" id="cd01647">
    <property type="entry name" value="RT_LTR"/>
    <property type="match status" value="1"/>
</dbReference>
<keyword evidence="1" id="KW-0808">Transferase</keyword>
<evidence type="ECO:0000256" key="4">
    <source>
        <dbReference type="ARBA" id="ARBA00022759"/>
    </source>
</evidence>
<evidence type="ECO:0000256" key="2">
    <source>
        <dbReference type="ARBA" id="ARBA00022695"/>
    </source>
</evidence>
<dbReference type="Pfam" id="PF17917">
    <property type="entry name" value="RT_RNaseH"/>
    <property type="match status" value="1"/>
</dbReference>
<dbReference type="PROSITE" id="PS50994">
    <property type="entry name" value="INTEGRASE"/>
    <property type="match status" value="1"/>
</dbReference>
<keyword evidence="5" id="KW-0378">Hydrolase</keyword>
<evidence type="ECO:0000256" key="3">
    <source>
        <dbReference type="ARBA" id="ARBA00022722"/>
    </source>
</evidence>
<dbReference type="PANTHER" id="PTHR48475:SF1">
    <property type="entry name" value="RNASE H TYPE-1 DOMAIN-CONTAINING PROTEIN"/>
    <property type="match status" value="1"/>
</dbReference>
<dbReference type="EMBL" id="CAXHTB010000010">
    <property type="protein sequence ID" value="CAL0313824.1"/>
    <property type="molecule type" value="Genomic_DNA"/>
</dbReference>
<evidence type="ECO:0000256" key="6">
    <source>
        <dbReference type="ARBA" id="ARBA00022918"/>
    </source>
</evidence>
<dbReference type="GO" id="GO:0003676">
    <property type="term" value="F:nucleic acid binding"/>
    <property type="evidence" value="ECO:0007669"/>
    <property type="project" value="InterPro"/>
</dbReference>
<feature type="domain" description="Integrase catalytic" evidence="8">
    <location>
        <begin position="579"/>
        <end position="708"/>
    </location>
</feature>
<dbReference type="GO" id="GO:0003964">
    <property type="term" value="F:RNA-directed DNA polymerase activity"/>
    <property type="evidence" value="ECO:0007669"/>
    <property type="project" value="UniProtKB-KW"/>
</dbReference>
<dbReference type="InterPro" id="IPR041373">
    <property type="entry name" value="RT_RNaseH"/>
</dbReference>
<evidence type="ECO:0000259" key="8">
    <source>
        <dbReference type="PROSITE" id="PS50994"/>
    </source>
</evidence>
<dbReference type="PANTHER" id="PTHR48475">
    <property type="entry name" value="RIBONUCLEASE H"/>
    <property type="match status" value="1"/>
</dbReference>
<keyword evidence="2" id="KW-0548">Nucleotidyltransferase</keyword>
<dbReference type="InterPro" id="IPR002156">
    <property type="entry name" value="RNaseH_domain"/>
</dbReference>
<dbReference type="InterPro" id="IPR012337">
    <property type="entry name" value="RNaseH-like_sf"/>
</dbReference>
<organism evidence="9 10">
    <name type="scientific">Lupinus luteus</name>
    <name type="common">European yellow lupine</name>
    <dbReference type="NCBI Taxonomy" id="3873"/>
    <lineage>
        <taxon>Eukaryota</taxon>
        <taxon>Viridiplantae</taxon>
        <taxon>Streptophyta</taxon>
        <taxon>Embryophyta</taxon>
        <taxon>Tracheophyta</taxon>
        <taxon>Spermatophyta</taxon>
        <taxon>Magnoliopsida</taxon>
        <taxon>eudicotyledons</taxon>
        <taxon>Gunneridae</taxon>
        <taxon>Pentapetalae</taxon>
        <taxon>rosids</taxon>
        <taxon>fabids</taxon>
        <taxon>Fabales</taxon>
        <taxon>Fabaceae</taxon>
        <taxon>Papilionoideae</taxon>
        <taxon>50 kb inversion clade</taxon>
        <taxon>genistoids sensu lato</taxon>
        <taxon>core genistoids</taxon>
        <taxon>Genisteae</taxon>
        <taxon>Lupinus</taxon>
    </lineage>
</organism>
<dbReference type="AlphaFoldDB" id="A0AAV1WWM6"/>
<dbReference type="Gene3D" id="1.10.340.70">
    <property type="match status" value="1"/>
</dbReference>
<dbReference type="PROSITE" id="PS50879">
    <property type="entry name" value="RNASE_H_1"/>
    <property type="match status" value="1"/>
</dbReference>
<dbReference type="InterPro" id="IPR001584">
    <property type="entry name" value="Integrase_cat-core"/>
</dbReference>
<dbReference type="Pfam" id="PF17921">
    <property type="entry name" value="Integrase_H2C2"/>
    <property type="match status" value="1"/>
</dbReference>
<dbReference type="GO" id="GO:0015074">
    <property type="term" value="P:DNA integration"/>
    <property type="evidence" value="ECO:0007669"/>
    <property type="project" value="InterPro"/>
</dbReference>
<sequence length="785" mass="90307">MATYQRAMVALFHDMIHKEVKVYVDDIICKSKSEGEHIENLRRLFERLRKYSLKLNPTKCSFVVKSGRVLGFIVSQKGIEVDPEKLTATCEPIFKLLRKSQVVRWNDDCQKAFESIKQYLIKPPILMPPVPGRPLLMYLTVLDDSMGCVLSQHDESGRKEQAIYYLSKKFTECETRYSLLERTCCALAWASRRLRQYMLSHTTWLISKMDPIKYIFEKPILTGRIARWQVLLSEYDIVYVTRKAIKGSALADYLASQPIEKIGSMNQEFPDEGIMSLSLEEPATEDVWTLVFDGASNALGHGIGVILVSPEGDFIPVTARLCFDCTNNIAEYEACAMGLQAALERKVKILEVFGHSALVIHQLKDEWETRDSKLVPYKEYIQRMAEQFERIDFYHIPREDNRLADALSTLSSMFHISGKDQPLIKIESRDQPIHCCAVEVEQDGKPWYHDIKVYIQKREYPIDASENDKRTLRRLAMGFFLDGDILYKRNHDMVLLRCVEGKETEMILKEVHEGSFGTHANGHAMARKILRAGYFWMTMETDCCAYVRKCHKCQIYADNINAPPNPLNVLSAPWPFSIVTRTVVLRFIKKELVCRYGLPSRIITDNATNLNNKMMTEMCSEFKIKHHTSSPYRPKMNGAVEAANKNIKKIIQKMAILPVEVEIPSLRIMAESKLKESEWIQARYDQLNLIEEKRLAAICHGQLYQKRLMKAYAKKVRPRHFQEGDLVLKKILPIQKDHRGKWTPNYEGPFVVKKAFSGGALILTTMDGNDLPLSVNSDAVKKYYA</sequence>
<dbReference type="Pfam" id="PF13456">
    <property type="entry name" value="RVT_3"/>
    <property type="match status" value="1"/>
</dbReference>
<dbReference type="InterPro" id="IPR043128">
    <property type="entry name" value="Rev_trsase/Diguanyl_cyclase"/>
</dbReference>
<evidence type="ECO:0000259" key="7">
    <source>
        <dbReference type="PROSITE" id="PS50879"/>
    </source>
</evidence>
<accession>A0AAV1WWM6</accession>
<dbReference type="CDD" id="cd09274">
    <property type="entry name" value="RNase_HI_RT_Ty3"/>
    <property type="match status" value="1"/>
</dbReference>
<keyword evidence="4" id="KW-0255">Endonuclease</keyword>
<dbReference type="CDD" id="cd09279">
    <property type="entry name" value="RNase_HI_like"/>
    <property type="match status" value="1"/>
</dbReference>
<evidence type="ECO:0000313" key="10">
    <source>
        <dbReference type="Proteomes" id="UP001497480"/>
    </source>
</evidence>
<reference evidence="9 10" key="1">
    <citation type="submission" date="2024-03" db="EMBL/GenBank/DDBJ databases">
        <authorList>
            <person name="Martinez-Hernandez J."/>
        </authorList>
    </citation>
    <scope>NUCLEOTIDE SEQUENCE [LARGE SCALE GENOMIC DNA]</scope>
</reference>
<dbReference type="SUPFAM" id="SSF56672">
    <property type="entry name" value="DNA/RNA polymerases"/>
    <property type="match status" value="1"/>
</dbReference>
<dbReference type="Gene3D" id="3.30.70.270">
    <property type="match status" value="2"/>
</dbReference>
<protein>
    <submittedName>
        <fullName evidence="9">Uncharacterized protein</fullName>
    </submittedName>
</protein>
<dbReference type="Gene3D" id="3.30.420.10">
    <property type="entry name" value="Ribonuclease H-like superfamily/Ribonuclease H"/>
    <property type="match status" value="2"/>
</dbReference>
<gene>
    <name evidence="9" type="ORF">LLUT_LOCUS14884</name>
</gene>
<dbReference type="Pfam" id="PF00078">
    <property type="entry name" value="RVT_1"/>
    <property type="match status" value="1"/>
</dbReference>
<dbReference type="GO" id="GO:0004523">
    <property type="term" value="F:RNA-DNA hybrid ribonuclease activity"/>
    <property type="evidence" value="ECO:0007669"/>
    <property type="project" value="InterPro"/>
</dbReference>
<name>A0AAV1WWM6_LUPLU</name>
<feature type="domain" description="RNase H type-1" evidence="7">
    <location>
        <begin position="284"/>
        <end position="416"/>
    </location>
</feature>
<dbReference type="InterPro" id="IPR041588">
    <property type="entry name" value="Integrase_H2C2"/>
</dbReference>
<dbReference type="InterPro" id="IPR043502">
    <property type="entry name" value="DNA/RNA_pol_sf"/>
</dbReference>
<dbReference type="InterPro" id="IPR036397">
    <property type="entry name" value="RNaseH_sf"/>
</dbReference>
<evidence type="ECO:0000256" key="5">
    <source>
        <dbReference type="ARBA" id="ARBA00022801"/>
    </source>
</evidence>
<keyword evidence="6" id="KW-0695">RNA-directed DNA polymerase</keyword>
<dbReference type="SUPFAM" id="SSF53098">
    <property type="entry name" value="Ribonuclease H-like"/>
    <property type="match status" value="2"/>
</dbReference>
<evidence type="ECO:0000256" key="1">
    <source>
        <dbReference type="ARBA" id="ARBA00022679"/>
    </source>
</evidence>
<keyword evidence="3" id="KW-0540">Nuclease</keyword>
<dbReference type="InterPro" id="IPR000477">
    <property type="entry name" value="RT_dom"/>
</dbReference>
<proteinExistence type="predicted"/>